<evidence type="ECO:0000259" key="9">
    <source>
        <dbReference type="Pfam" id="PF02384"/>
    </source>
</evidence>
<keyword evidence="3 12" id="KW-0489">Methyltransferase</keyword>
<dbReference type="InterPro" id="IPR002052">
    <property type="entry name" value="DNA_methylase_N6_adenine_CS"/>
</dbReference>
<dbReference type="FunCoup" id="A0A263HE88">
    <property type="interactions" value="260"/>
</dbReference>
<evidence type="ECO:0000256" key="8">
    <source>
        <dbReference type="SAM" id="Coils"/>
    </source>
</evidence>
<feature type="domain" description="N6 adenine-specific DNA methyltransferase N-terminal" evidence="10">
    <location>
        <begin position="6"/>
        <end position="151"/>
    </location>
</feature>
<comment type="catalytic activity">
    <reaction evidence="7">
        <text>a 2'-deoxyadenosine in DNA + S-adenosyl-L-methionine = an N(6)-methyl-2'-deoxyadenosine in DNA + S-adenosyl-L-homocysteine + H(+)</text>
        <dbReference type="Rhea" id="RHEA:15197"/>
        <dbReference type="Rhea" id="RHEA-COMP:12418"/>
        <dbReference type="Rhea" id="RHEA-COMP:12419"/>
        <dbReference type="ChEBI" id="CHEBI:15378"/>
        <dbReference type="ChEBI" id="CHEBI:57856"/>
        <dbReference type="ChEBI" id="CHEBI:59789"/>
        <dbReference type="ChEBI" id="CHEBI:90615"/>
        <dbReference type="ChEBI" id="CHEBI:90616"/>
        <dbReference type="EC" id="2.1.1.72"/>
    </reaction>
</comment>
<dbReference type="InterPro" id="IPR004546">
    <property type="entry name" value="Restrct_endonuc_T1M"/>
</dbReference>
<dbReference type="InterPro" id="IPR029063">
    <property type="entry name" value="SAM-dependent_MTases_sf"/>
</dbReference>
<dbReference type="SUPFAM" id="SSF53335">
    <property type="entry name" value="S-adenosyl-L-methionine-dependent methyltransferases"/>
    <property type="match status" value="1"/>
</dbReference>
<evidence type="ECO:0000256" key="3">
    <source>
        <dbReference type="ARBA" id="ARBA00022603"/>
    </source>
</evidence>
<dbReference type="PRINTS" id="PR00507">
    <property type="entry name" value="N12N6MTFRASE"/>
</dbReference>
<evidence type="ECO:0000256" key="5">
    <source>
        <dbReference type="ARBA" id="ARBA00022691"/>
    </source>
</evidence>
<dbReference type="NCBIfam" id="TIGR00497">
    <property type="entry name" value="hsdM"/>
    <property type="match status" value="1"/>
</dbReference>
<keyword evidence="5" id="KW-0949">S-adenosyl-L-methionine</keyword>
<dbReference type="InterPro" id="IPR022749">
    <property type="entry name" value="D12N6_MeTrfase_N"/>
</dbReference>
<dbReference type="GO" id="GO:0003677">
    <property type="term" value="F:DNA binding"/>
    <property type="evidence" value="ECO:0007669"/>
    <property type="project" value="InterPro"/>
</dbReference>
<dbReference type="Gene3D" id="3.40.50.150">
    <property type="entry name" value="Vaccinia Virus protein VP39"/>
    <property type="match status" value="1"/>
</dbReference>
<evidence type="ECO:0000256" key="7">
    <source>
        <dbReference type="ARBA" id="ARBA00047942"/>
    </source>
</evidence>
<keyword evidence="8" id="KW-0175">Coiled coil</keyword>
<dbReference type="PANTHER" id="PTHR42933:SF1">
    <property type="entry name" value="SITE-SPECIFIC DNA-METHYLTRANSFERASE (ADENINE-SPECIFIC)"/>
    <property type="match status" value="1"/>
</dbReference>
<dbReference type="Pfam" id="PF02384">
    <property type="entry name" value="N6_Mtase"/>
    <property type="match status" value="1"/>
</dbReference>
<dbReference type="OrthoDB" id="9784823at2"/>
<dbReference type="InterPro" id="IPR051537">
    <property type="entry name" value="DNA_Adenine_Mtase"/>
</dbReference>
<protein>
    <recommendedName>
        <fullName evidence="2">site-specific DNA-methyltransferase (adenine-specific)</fullName>
        <ecNumber evidence="2">2.1.1.72</ecNumber>
    </recommendedName>
</protein>
<name>A0A263HE88_9PAST</name>
<reference evidence="12 14" key="2">
    <citation type="submission" date="2018-06" db="EMBL/GenBank/DDBJ databases">
        <authorList>
            <consortium name="Pathogen Informatics"/>
            <person name="Doyle S."/>
        </authorList>
    </citation>
    <scope>NUCLEOTIDE SEQUENCE [LARGE SCALE GENOMIC DNA]</scope>
    <source>
        <strain evidence="12 14">NCTC10851</strain>
    </source>
</reference>
<dbReference type="EMBL" id="UFSB01000001">
    <property type="protein sequence ID" value="SUU36204.1"/>
    <property type="molecule type" value="Genomic_DNA"/>
</dbReference>
<organism evidence="12 14">
    <name type="scientific">Actinobacillus seminis</name>
    <dbReference type="NCBI Taxonomy" id="722"/>
    <lineage>
        <taxon>Bacteria</taxon>
        <taxon>Pseudomonadati</taxon>
        <taxon>Pseudomonadota</taxon>
        <taxon>Gammaproteobacteria</taxon>
        <taxon>Pasteurellales</taxon>
        <taxon>Pasteurellaceae</taxon>
        <taxon>Actinobacillus</taxon>
    </lineage>
</organism>
<keyword evidence="13" id="KW-1185">Reference proteome</keyword>
<evidence type="ECO:0000313" key="13">
    <source>
        <dbReference type="Proteomes" id="UP000215738"/>
    </source>
</evidence>
<evidence type="ECO:0000313" key="14">
    <source>
        <dbReference type="Proteomes" id="UP000254507"/>
    </source>
</evidence>
<dbReference type="Proteomes" id="UP000254507">
    <property type="component" value="Unassembled WGS sequence"/>
</dbReference>
<dbReference type="Proteomes" id="UP000215738">
    <property type="component" value="Unassembled WGS sequence"/>
</dbReference>
<dbReference type="InterPro" id="IPR038333">
    <property type="entry name" value="T1MK-like_N_sf"/>
</dbReference>
<keyword evidence="6" id="KW-0680">Restriction system</keyword>
<dbReference type="REBASE" id="377980">
    <property type="entry name" value="M.Ase10851ORF1140P"/>
</dbReference>
<dbReference type="InParanoid" id="A0A263HE88"/>
<dbReference type="PANTHER" id="PTHR42933">
    <property type="entry name" value="SLR6095 PROTEIN"/>
    <property type="match status" value="1"/>
</dbReference>
<dbReference type="REBASE" id="245590">
    <property type="entry name" value="M.Ase15768ORF3375P"/>
</dbReference>
<evidence type="ECO:0000256" key="6">
    <source>
        <dbReference type="ARBA" id="ARBA00022747"/>
    </source>
</evidence>
<accession>A0A263HE88</accession>
<comment type="similarity">
    <text evidence="1">Belongs to the N(4)/N(6)-methyltransferase family.</text>
</comment>
<dbReference type="PROSITE" id="PS00092">
    <property type="entry name" value="N6_MTASE"/>
    <property type="match status" value="1"/>
</dbReference>
<sequence length="844" mass="96634">MNKQQLAATLWASANDLRGKMDASEYKNYILGFLFYKFLSEHQENYFLKNGVSLEQLDNDPFKSMRVEKCQSDLGYFIEWKDLYRTWMANIGEKKWKLSHVTEAINHFNESLYPSQKEDFEGVFSDLNLTSEKLGKTIADKESAVKKLIELLNGIKITDNSEYDVFGYIYEYLIAQFAMASGKKAGEFYTPHQVSRIMAEIVAEELRHKDKCDVYDPTAGSGSLLLTVSEAVNRNEYRDNIRFFGQEENNTTYNIARMNLLMRGVKPANMILRNADTLKSDWPYGEVNGEDNPLFVDCVVANPPYSAKWNTEREDKDLRFKEYGIAPATKADYAFLLHSLYHLKADGIMAIVLPHGVLFRGNEEEKIRTKLLQRRQIDAVIGLPAGIFTNTGIPTIVMILRKQPKHNNVLFIDASQGFRKEKNNNVLRERDIKKILDVYRNRESRAGFSHLADPAEIEANRFNLNIPRYITPITKNESQNIDAHLNGGIPNEDIERFSDFWQAFPKLKTTLFSPLRPHFSRLNISAEEVFSTIEQDSDYQGFIAATHQGIEQWKQEVISQLLGEKPVTSSEILPIFDKLEMTLFQQFAISAFTDPYEAYQLFVDCWNGIIENDLDLLAENGFEFARTLVPNMVTKGKEEVEDGKTGAIFSKALIADYFFVEDKNKLEALKQQISQDEESLAEHQTELTSGFESEEDIGTLESIVKTAKTNAKKAIDTLTDWATLATDWSESELQEKSDRLQQIQILALAIKQTKDQLKKEAPLFDAKVEAQFEHLTGEDICILLAQKWLTTLVGDLEKIAHSYSRKVANQLKVLDERYKETLSEIQTQRKEVEEAFWAMAKLLG</sequence>
<dbReference type="EC" id="2.1.1.72" evidence="2"/>
<dbReference type="GO" id="GO:0008170">
    <property type="term" value="F:N-methyltransferase activity"/>
    <property type="evidence" value="ECO:0007669"/>
    <property type="project" value="InterPro"/>
</dbReference>
<reference evidence="11 13" key="1">
    <citation type="submission" date="2017-07" db="EMBL/GenBank/DDBJ databases">
        <title>Virulence factors identified in Actinobacillus seminis.</title>
        <authorList>
            <person name="Negrete-Abascal E."/>
            <person name="Vaca-Pacheco S."/>
            <person name="Montes-Garcia F."/>
            <person name="Leyto-Gil A.M."/>
            <person name="Fragoso-Garcia E."/>
            <person name="Carvente-Garcia R."/>
            <person name="Perez-Agueros S."/>
            <person name="Castelan-Sanchez H.G."/>
            <person name="Garcia-Molina A."/>
            <person name="Villamar T.E."/>
            <person name="Vazquez-Cruz C."/>
        </authorList>
    </citation>
    <scope>NUCLEOTIDE SEQUENCE [LARGE SCALE GENOMIC DNA]</scope>
    <source>
        <strain evidence="11 13">ATCC 15768</strain>
    </source>
</reference>
<dbReference type="GO" id="GO:0009007">
    <property type="term" value="F:site-specific DNA-methyltransferase (adenine-specific) activity"/>
    <property type="evidence" value="ECO:0007669"/>
    <property type="project" value="UniProtKB-EC"/>
</dbReference>
<feature type="coiled-coil region" evidence="8">
    <location>
        <begin position="659"/>
        <end position="686"/>
    </location>
</feature>
<evidence type="ECO:0000256" key="2">
    <source>
        <dbReference type="ARBA" id="ARBA00011900"/>
    </source>
</evidence>
<dbReference type="EMBL" id="NLFK01000003">
    <property type="protein sequence ID" value="OZN25209.1"/>
    <property type="molecule type" value="Genomic_DNA"/>
</dbReference>
<dbReference type="RefSeq" id="WP_094945885.1">
    <property type="nucleotide sequence ID" value="NZ_NLFK01000003.1"/>
</dbReference>
<dbReference type="AlphaFoldDB" id="A0A263HE88"/>
<evidence type="ECO:0000259" key="10">
    <source>
        <dbReference type="Pfam" id="PF12161"/>
    </source>
</evidence>
<dbReference type="Pfam" id="PF12161">
    <property type="entry name" value="HsdM_N"/>
    <property type="match status" value="1"/>
</dbReference>
<evidence type="ECO:0000256" key="4">
    <source>
        <dbReference type="ARBA" id="ARBA00022679"/>
    </source>
</evidence>
<evidence type="ECO:0000313" key="12">
    <source>
        <dbReference type="EMBL" id="SUU36204.1"/>
    </source>
</evidence>
<dbReference type="InterPro" id="IPR003356">
    <property type="entry name" value="DNA_methylase_A-5"/>
</dbReference>
<dbReference type="GO" id="GO:0009307">
    <property type="term" value="P:DNA restriction-modification system"/>
    <property type="evidence" value="ECO:0007669"/>
    <property type="project" value="UniProtKB-KW"/>
</dbReference>
<feature type="domain" description="DNA methylase adenine-specific" evidence="9">
    <location>
        <begin position="162"/>
        <end position="477"/>
    </location>
</feature>
<evidence type="ECO:0000313" key="11">
    <source>
        <dbReference type="EMBL" id="OZN25209.1"/>
    </source>
</evidence>
<proteinExistence type="inferred from homology"/>
<dbReference type="Gene3D" id="1.20.1260.30">
    <property type="match status" value="1"/>
</dbReference>
<gene>
    <name evidence="11" type="ORF">CFY87_03375</name>
    <name evidence="12" type="ORF">NCTC10851_01140</name>
</gene>
<keyword evidence="4 12" id="KW-0808">Transferase</keyword>
<evidence type="ECO:0000256" key="1">
    <source>
        <dbReference type="ARBA" id="ARBA00006594"/>
    </source>
</evidence>
<dbReference type="GO" id="GO:0032259">
    <property type="term" value="P:methylation"/>
    <property type="evidence" value="ECO:0007669"/>
    <property type="project" value="UniProtKB-KW"/>
</dbReference>